<organism evidence="3 4">
    <name type="scientific">Mesorhabditis spiculigera</name>
    <dbReference type="NCBI Taxonomy" id="96644"/>
    <lineage>
        <taxon>Eukaryota</taxon>
        <taxon>Metazoa</taxon>
        <taxon>Ecdysozoa</taxon>
        <taxon>Nematoda</taxon>
        <taxon>Chromadorea</taxon>
        <taxon>Rhabditida</taxon>
        <taxon>Rhabditina</taxon>
        <taxon>Rhabditomorpha</taxon>
        <taxon>Rhabditoidea</taxon>
        <taxon>Rhabditidae</taxon>
        <taxon>Mesorhabditinae</taxon>
        <taxon>Mesorhabditis</taxon>
    </lineage>
</organism>
<gene>
    <name evidence="3" type="ORF">MSPICULIGERA_LOCUS664</name>
</gene>
<comment type="caution">
    <text evidence="3">The sequence shown here is derived from an EMBL/GenBank/DDBJ whole genome shotgun (WGS) entry which is preliminary data.</text>
</comment>
<evidence type="ECO:0000259" key="2">
    <source>
        <dbReference type="Pfam" id="PF20053"/>
    </source>
</evidence>
<dbReference type="AlphaFoldDB" id="A0AA36FNW1"/>
<accession>A0AA36FNW1</accession>
<evidence type="ECO:0000313" key="3">
    <source>
        <dbReference type="EMBL" id="CAJ0557917.1"/>
    </source>
</evidence>
<dbReference type="PANTHER" id="PTHR13098:SF3">
    <property type="entry name" value="WOLFRAMIN"/>
    <property type="match status" value="1"/>
</dbReference>
<feature type="domain" description="Wolframin OB-fold" evidence="1">
    <location>
        <begin position="89"/>
        <end position="208"/>
    </location>
</feature>
<dbReference type="EMBL" id="CATQJA010000153">
    <property type="protein sequence ID" value="CAJ0557917.1"/>
    <property type="molecule type" value="Genomic_DNA"/>
</dbReference>
<dbReference type="GO" id="GO:0005789">
    <property type="term" value="C:endoplasmic reticulum membrane"/>
    <property type="evidence" value="ECO:0007669"/>
    <property type="project" value="TreeGrafter"/>
</dbReference>
<dbReference type="InterPro" id="IPR026209">
    <property type="entry name" value="Wolframin_fam"/>
</dbReference>
<proteinExistence type="predicted"/>
<protein>
    <submittedName>
        <fullName evidence="3">Uncharacterized protein</fullName>
    </submittedName>
</protein>
<dbReference type="Pfam" id="PF19913">
    <property type="entry name" value="WCOB"/>
    <property type="match status" value="1"/>
</dbReference>
<dbReference type="InterPro" id="IPR045461">
    <property type="entry name" value="Wolframin_OB_fold"/>
</dbReference>
<evidence type="ECO:0000313" key="4">
    <source>
        <dbReference type="Proteomes" id="UP001177023"/>
    </source>
</evidence>
<dbReference type="Pfam" id="PF20053">
    <property type="entry name" value="WC-rich"/>
    <property type="match status" value="1"/>
</dbReference>
<sequence>MQFEKHCAPRSANQISSQIDCSQLKGTAVQWKGSVQSIRITGIENAFESLLGYVPESLGQTIRCFYDNNSTLISHPSGMRPNQCSLTAHNVYSFEVELSGPYGERVVSSSKGLLHVSATHAFTEMLKLLDEGDIVQFVALFDNYPIFRYPPRLKLVQLECIHCNKFQKNRHSHLRVTSSKMDRTGVWSRIFNAFKFFFHFVFAPFIRIR</sequence>
<dbReference type="Proteomes" id="UP001177023">
    <property type="component" value="Unassembled WGS sequence"/>
</dbReference>
<feature type="non-terminal residue" evidence="3">
    <location>
        <position position="209"/>
    </location>
</feature>
<keyword evidence="4" id="KW-1185">Reference proteome</keyword>
<feature type="domain" description="Wolframin cysteine-rich" evidence="2">
    <location>
        <begin position="2"/>
        <end position="71"/>
    </location>
</feature>
<dbReference type="InterPro" id="IPR045400">
    <property type="entry name" value="Wolframin_Cys-rich"/>
</dbReference>
<reference evidence="3" key="1">
    <citation type="submission" date="2023-06" db="EMBL/GenBank/DDBJ databases">
        <authorList>
            <person name="Delattre M."/>
        </authorList>
    </citation>
    <scope>NUCLEOTIDE SEQUENCE</scope>
    <source>
        <strain evidence="3">AF72</strain>
    </source>
</reference>
<dbReference type="GO" id="GO:0030968">
    <property type="term" value="P:endoplasmic reticulum unfolded protein response"/>
    <property type="evidence" value="ECO:0007669"/>
    <property type="project" value="TreeGrafter"/>
</dbReference>
<dbReference type="GO" id="GO:0055074">
    <property type="term" value="P:calcium ion homeostasis"/>
    <property type="evidence" value="ECO:0007669"/>
    <property type="project" value="TreeGrafter"/>
</dbReference>
<name>A0AA36FNW1_9BILA</name>
<evidence type="ECO:0000259" key="1">
    <source>
        <dbReference type="Pfam" id="PF19913"/>
    </source>
</evidence>
<dbReference type="PANTHER" id="PTHR13098">
    <property type="entry name" value="WOLFRAMIN"/>
    <property type="match status" value="1"/>
</dbReference>
<dbReference type="PRINTS" id="PR02060">
    <property type="entry name" value="WOLFFAMILY"/>
</dbReference>